<feature type="domain" description="UmuC" evidence="11">
    <location>
        <begin position="159"/>
        <end position="219"/>
    </location>
</feature>
<evidence type="ECO:0000256" key="2">
    <source>
        <dbReference type="ARBA" id="ARBA00010945"/>
    </source>
</evidence>
<protein>
    <recommendedName>
        <fullName evidence="9">DNA polymerase eta</fullName>
    </recommendedName>
</protein>
<evidence type="ECO:0000256" key="5">
    <source>
        <dbReference type="ARBA" id="ARBA00022723"/>
    </source>
</evidence>
<comment type="subcellular location">
    <subcellularLocation>
        <location evidence="1">Nucleus</location>
    </subcellularLocation>
</comment>
<keyword evidence="13" id="KW-1185">Reference proteome</keyword>
<dbReference type="Pfam" id="PF21999">
    <property type="entry name" value="IMS_HHH_1"/>
    <property type="match status" value="1"/>
</dbReference>
<feature type="region of interest" description="Disordered" evidence="10">
    <location>
        <begin position="781"/>
        <end position="803"/>
    </location>
</feature>
<evidence type="ECO:0000256" key="10">
    <source>
        <dbReference type="SAM" id="MobiDB-lite"/>
    </source>
</evidence>
<feature type="compositionally biased region" description="Low complexity" evidence="10">
    <location>
        <begin position="676"/>
        <end position="685"/>
    </location>
</feature>
<evidence type="ECO:0000256" key="8">
    <source>
        <dbReference type="ARBA" id="ARBA00023242"/>
    </source>
</evidence>
<dbReference type="InterPro" id="IPR001126">
    <property type="entry name" value="UmuC"/>
</dbReference>
<dbReference type="GO" id="GO:0009314">
    <property type="term" value="P:response to radiation"/>
    <property type="evidence" value="ECO:0007669"/>
    <property type="project" value="TreeGrafter"/>
</dbReference>
<dbReference type="GO" id="GO:0042276">
    <property type="term" value="P:error-prone translesion synthesis"/>
    <property type="evidence" value="ECO:0007669"/>
    <property type="project" value="TreeGrafter"/>
</dbReference>
<feature type="compositionally biased region" description="Acidic residues" evidence="10">
    <location>
        <begin position="1056"/>
        <end position="1074"/>
    </location>
</feature>
<feature type="region of interest" description="Disordered" evidence="10">
    <location>
        <begin position="995"/>
        <end position="1107"/>
    </location>
</feature>
<dbReference type="GO" id="GO:0006281">
    <property type="term" value="P:DNA repair"/>
    <property type="evidence" value="ECO:0007669"/>
    <property type="project" value="UniProtKB-KW"/>
</dbReference>
<accession>A0A9W6BYN1</accession>
<dbReference type="InterPro" id="IPR036775">
    <property type="entry name" value="DNA_pol_Y-fam_lit_finger_sf"/>
</dbReference>
<comment type="caution">
    <text evidence="12">The sequence shown here is derived from an EMBL/GenBank/DDBJ whole genome shotgun (WGS) entry which is preliminary data.</text>
</comment>
<organism evidence="12 13">
    <name type="scientific">Pleodorina starrii</name>
    <dbReference type="NCBI Taxonomy" id="330485"/>
    <lineage>
        <taxon>Eukaryota</taxon>
        <taxon>Viridiplantae</taxon>
        <taxon>Chlorophyta</taxon>
        <taxon>core chlorophytes</taxon>
        <taxon>Chlorophyceae</taxon>
        <taxon>CS clade</taxon>
        <taxon>Chlamydomonadales</taxon>
        <taxon>Volvocaceae</taxon>
        <taxon>Pleodorina</taxon>
    </lineage>
</organism>
<evidence type="ECO:0000313" key="13">
    <source>
        <dbReference type="Proteomes" id="UP001165080"/>
    </source>
</evidence>
<dbReference type="GO" id="GO:0046872">
    <property type="term" value="F:metal ion binding"/>
    <property type="evidence" value="ECO:0007669"/>
    <property type="project" value="UniProtKB-KW"/>
</dbReference>
<dbReference type="GO" id="GO:0003887">
    <property type="term" value="F:DNA-directed DNA polymerase activity"/>
    <property type="evidence" value="ECO:0007669"/>
    <property type="project" value="InterPro"/>
</dbReference>
<feature type="compositionally biased region" description="Gly residues" evidence="10">
    <location>
        <begin position="492"/>
        <end position="502"/>
    </location>
</feature>
<feature type="compositionally biased region" description="Basic and acidic residues" evidence="10">
    <location>
        <begin position="535"/>
        <end position="553"/>
    </location>
</feature>
<dbReference type="GO" id="GO:0035861">
    <property type="term" value="C:site of double-strand break"/>
    <property type="evidence" value="ECO:0007669"/>
    <property type="project" value="TreeGrafter"/>
</dbReference>
<dbReference type="InterPro" id="IPR053848">
    <property type="entry name" value="IMS_HHH_1"/>
</dbReference>
<proteinExistence type="inferred from homology"/>
<dbReference type="InterPro" id="IPR043128">
    <property type="entry name" value="Rev_trsase/Diguanyl_cyclase"/>
</dbReference>
<feature type="region of interest" description="Disordered" evidence="10">
    <location>
        <begin position="1138"/>
        <end position="1176"/>
    </location>
</feature>
<dbReference type="InterPro" id="IPR017961">
    <property type="entry name" value="DNA_pol_Y-fam_little_finger"/>
</dbReference>
<dbReference type="Gene3D" id="3.30.1490.100">
    <property type="entry name" value="DNA polymerase, Y-family, little finger domain"/>
    <property type="match status" value="1"/>
</dbReference>
<dbReference type="Gene3D" id="1.10.150.20">
    <property type="entry name" value="5' to 3' exonuclease, C-terminal subdomain"/>
    <property type="match status" value="1"/>
</dbReference>
<keyword evidence="3" id="KW-0237">DNA synthesis</keyword>
<dbReference type="PANTHER" id="PTHR45873">
    <property type="entry name" value="DNA POLYMERASE ETA"/>
    <property type="match status" value="1"/>
</dbReference>
<dbReference type="Gene3D" id="3.40.1170.60">
    <property type="match status" value="1"/>
</dbReference>
<feature type="domain" description="UmuC" evidence="11">
    <location>
        <begin position="855"/>
        <end position="980"/>
    </location>
</feature>
<evidence type="ECO:0000256" key="9">
    <source>
        <dbReference type="ARBA" id="ARBA00044975"/>
    </source>
</evidence>
<dbReference type="InterPro" id="IPR043502">
    <property type="entry name" value="DNA/RNA_pol_sf"/>
</dbReference>
<dbReference type="SUPFAM" id="SSF56672">
    <property type="entry name" value="DNA/RNA polymerases"/>
    <property type="match status" value="2"/>
</dbReference>
<comment type="similarity">
    <text evidence="2">Belongs to the DNA polymerase type-Y family.</text>
</comment>
<evidence type="ECO:0000259" key="11">
    <source>
        <dbReference type="PROSITE" id="PS50173"/>
    </source>
</evidence>
<dbReference type="SUPFAM" id="SSF100879">
    <property type="entry name" value="Lesion bypass DNA polymerase (Y-family), little finger domain"/>
    <property type="match status" value="1"/>
</dbReference>
<sequence>MARCPGLVLVSGEDLGPYRQASKAIHAVLSRYGPAEKLGMDETFVDVTEEVLRRIRSGAYDAPAPPPRMAGHLHSASCAVAAETSYRPQDLRAVPAGAPGAGAGAATGPTAAAAAEATAVVAMGVGGGGEAAGSSGSEGGRPAEGWELLLTVGSLVAAEARAAVRSETGFRSSAGVAANKMLAKLVSGLHKPDDQTVLFPDQAWAFVAPLPVRALPGVGYKTEKLLTEQLGAASAADVRRFSRQQLGDALGDKTGALLWHLCRGQDPTPVRPTGPPRSITVEDSFKSCASWSAAAAVLRVLAPDLLQRLHDEYEENRRRPETLTLKWRQRGSGWSRSSASCAMPLPPGALAAPPSQAQVDQLVRSALQLLQKQLREPFNLSLINIGATTFKQDGPGGGGGGGSAGGGGLGTILDLFNRRNGRAAAAAAAKVAAPRSPQGHGAGGAAATAPVSVYGTDDLDQQPGVGSGDEEGLSVGGSPCGWASGDSDGGLRRGAGPGGGVSSGRAAQGGAQRPLLGAGGVGRGLETAAAAMSPEEARRAAEQSAAMRRDYRASSEQVPAILSKSRERQLREAAAARVSLPGSPRGAAGSSAAAAGLRPSAAPPPPPPWQTQQHLQRQTQHTSQPPKHSNQPPQQRPPPTFAQAAVDDTDCDVTRIEGRPSPPPAKRPRLDSPPRVAAAGAVAAGPSTRECHERGTPLPAAHVFSELEPNMDWSSALNLLDAAVVNCRVVDLYDEYGSDDDGGGGENPQTSAGGYCCYSGVCSSSDGGGISSLPGGWWDEFSEADSRGCQQPDGEAIAGMGAADGGMPGEGAGGCGGAPAGLAAAAAASGGPVPSLRGSGPGPPRPQPSSSPRVFLHVDLDCFYCQVERLDDPSLLGKPLAVTQFNSGGFVAVSYEARAAGIRCGDGVGAGGRASIPYLRAMGAVSMAEAQVRCPDLVVRPMRTERYRRVAEQVHALLRRFAPDGQVEKTSYDDFYLDVTAACCGEAELVRAGTAGEGARADASPGPPDRRPATAGAAAAGAGAGAVVGPAVPSAGRRQQQQQQQQERMGLGLVPDAEEDSEPGLYGEDPEEYYPDGGFADSDLGLGLQPDRDWEGDPTDPKGSDVCATRAATTWTTLREGAELRQGQSSRQQLGKLLQPGQLLDREGAGSPGQQQQQQEEEEEVAPPRVHVAGGGRWREVEPWLRQGVEVAQRLRAALKGERGGLRWKRGEERGGRRWLRINPQGLAAPVIAPSKEMTRGRRGS</sequence>
<dbReference type="PANTHER" id="PTHR45873:SF1">
    <property type="entry name" value="DNA POLYMERASE ETA"/>
    <property type="match status" value="1"/>
</dbReference>
<gene>
    <name evidence="12" type="primary">PLEST007543</name>
    <name evidence="12" type="ORF">PLESTB_001592000</name>
</gene>
<feature type="region of interest" description="Disordered" evidence="10">
    <location>
        <begin position="831"/>
        <end position="851"/>
    </location>
</feature>
<keyword evidence="8" id="KW-0539">Nucleus</keyword>
<dbReference type="Gene3D" id="3.30.70.270">
    <property type="match status" value="2"/>
</dbReference>
<dbReference type="GO" id="GO:0005657">
    <property type="term" value="C:replication fork"/>
    <property type="evidence" value="ECO:0007669"/>
    <property type="project" value="TreeGrafter"/>
</dbReference>
<reference evidence="12 13" key="1">
    <citation type="journal article" date="2023" name="Commun. Biol.">
        <title>Reorganization of the ancestral sex-determining regions during the evolution of trioecy in Pleodorina starrii.</title>
        <authorList>
            <person name="Takahashi K."/>
            <person name="Suzuki S."/>
            <person name="Kawai-Toyooka H."/>
            <person name="Yamamoto K."/>
            <person name="Hamaji T."/>
            <person name="Ootsuki R."/>
            <person name="Yamaguchi H."/>
            <person name="Kawachi M."/>
            <person name="Higashiyama T."/>
            <person name="Nozaki H."/>
        </authorList>
    </citation>
    <scope>NUCLEOTIDE SEQUENCE [LARGE SCALE GENOMIC DNA]</scope>
    <source>
        <strain evidence="12 13">NIES-4479</strain>
    </source>
</reference>
<dbReference type="GO" id="GO:0003684">
    <property type="term" value="F:damaged DNA binding"/>
    <property type="evidence" value="ECO:0007669"/>
    <property type="project" value="InterPro"/>
</dbReference>
<dbReference type="EMBL" id="BRXU01000033">
    <property type="protein sequence ID" value="GLC60262.1"/>
    <property type="molecule type" value="Genomic_DNA"/>
</dbReference>
<keyword evidence="4" id="KW-0808">Transferase</keyword>
<feature type="compositionally biased region" description="Low complexity" evidence="10">
    <location>
        <begin position="1013"/>
        <end position="1046"/>
    </location>
</feature>
<dbReference type="AlphaFoldDB" id="A0A9W6BYN1"/>
<evidence type="ECO:0000313" key="12">
    <source>
        <dbReference type="EMBL" id="GLC60262.1"/>
    </source>
</evidence>
<evidence type="ECO:0000256" key="1">
    <source>
        <dbReference type="ARBA" id="ARBA00004123"/>
    </source>
</evidence>
<feature type="region of interest" description="Disordered" evidence="10">
    <location>
        <begin position="454"/>
        <end position="692"/>
    </location>
</feature>
<evidence type="ECO:0000256" key="7">
    <source>
        <dbReference type="ARBA" id="ARBA00023204"/>
    </source>
</evidence>
<name>A0A9W6BYN1_9CHLO</name>
<dbReference type="Proteomes" id="UP001165080">
    <property type="component" value="Unassembled WGS sequence"/>
</dbReference>
<dbReference type="GO" id="GO:0005634">
    <property type="term" value="C:nucleus"/>
    <property type="evidence" value="ECO:0007669"/>
    <property type="project" value="UniProtKB-SubCell"/>
</dbReference>
<dbReference type="PROSITE" id="PS50173">
    <property type="entry name" value="UMUC"/>
    <property type="match status" value="2"/>
</dbReference>
<feature type="compositionally biased region" description="Basic and acidic residues" evidence="10">
    <location>
        <begin position="1090"/>
        <end position="1103"/>
    </location>
</feature>
<dbReference type="Pfam" id="PF00817">
    <property type="entry name" value="IMS"/>
    <property type="match status" value="2"/>
</dbReference>
<dbReference type="InterPro" id="IPR052230">
    <property type="entry name" value="DNA_polymerase_eta"/>
</dbReference>
<feature type="compositionally biased region" description="Low complexity" evidence="10">
    <location>
        <begin position="572"/>
        <end position="600"/>
    </location>
</feature>
<evidence type="ECO:0000256" key="4">
    <source>
        <dbReference type="ARBA" id="ARBA00022679"/>
    </source>
</evidence>
<keyword evidence="5" id="KW-0479">Metal-binding</keyword>
<keyword evidence="6" id="KW-0227">DNA damage</keyword>
<evidence type="ECO:0000256" key="3">
    <source>
        <dbReference type="ARBA" id="ARBA00022634"/>
    </source>
</evidence>
<keyword evidence="7" id="KW-0234">DNA repair</keyword>
<evidence type="ECO:0000256" key="6">
    <source>
        <dbReference type="ARBA" id="ARBA00022763"/>
    </source>
</evidence>
<dbReference type="Pfam" id="PF11799">
    <property type="entry name" value="IMS_C"/>
    <property type="match status" value="1"/>
</dbReference>
<feature type="compositionally biased region" description="Low complexity" evidence="10">
    <location>
        <begin position="610"/>
        <end position="624"/>
    </location>
</feature>